<dbReference type="AlphaFoldDB" id="A0A1G6Z464"/>
<proteinExistence type="predicted"/>
<organism evidence="2 3">
    <name type="scientific">Peptococcus niger</name>
    <dbReference type="NCBI Taxonomy" id="2741"/>
    <lineage>
        <taxon>Bacteria</taxon>
        <taxon>Bacillati</taxon>
        <taxon>Bacillota</taxon>
        <taxon>Clostridia</taxon>
        <taxon>Eubacteriales</taxon>
        <taxon>Peptococcaceae</taxon>
        <taxon>Peptococcus</taxon>
    </lineage>
</organism>
<dbReference type="Pfam" id="PF12697">
    <property type="entry name" value="Abhydrolase_6"/>
    <property type="match status" value="1"/>
</dbReference>
<name>A0A1G6Z464_PEPNI</name>
<evidence type="ECO:0000313" key="2">
    <source>
        <dbReference type="EMBL" id="SDD96747.1"/>
    </source>
</evidence>
<dbReference type="Proteomes" id="UP000198995">
    <property type="component" value="Unassembled WGS sequence"/>
</dbReference>
<dbReference type="InterPro" id="IPR000073">
    <property type="entry name" value="AB_hydrolase_1"/>
</dbReference>
<dbReference type="RefSeq" id="WP_091792204.1">
    <property type="nucleotide sequence ID" value="NZ_FNAF01000011.1"/>
</dbReference>
<evidence type="ECO:0000313" key="3">
    <source>
        <dbReference type="Proteomes" id="UP000198995"/>
    </source>
</evidence>
<dbReference type="EMBL" id="FNAF01000011">
    <property type="protein sequence ID" value="SDD96747.1"/>
    <property type="molecule type" value="Genomic_DNA"/>
</dbReference>
<accession>A0A1G6Z464</accession>
<sequence>MQKPKILLIHGWLHSRARYGPLADALADSYRVSLASLPGYDDKAYVRAGGGHLNLYARHLAKTIAAEAPAVAVGFSMGGQILLRALTRYPLALPWAVFSNVPYPALTFGQLLARRRRLLRLGLRLAQTAPEALAKPVVNRCAAYTVYRPDCIDDLFYRDVCGVNAAVAARSAREMAKGMPRVKPLAATASLVTTCSHDRLAPPAAARCLAGDLRAPLVNFPAAGHTVVLEALEDYAAFLRLLAGHLPDPSS</sequence>
<evidence type="ECO:0000259" key="1">
    <source>
        <dbReference type="Pfam" id="PF12697"/>
    </source>
</evidence>
<feature type="domain" description="AB hydrolase-1" evidence="1">
    <location>
        <begin position="6"/>
        <end position="237"/>
    </location>
</feature>
<gene>
    <name evidence="2" type="ORF">SAMN04489866_11158</name>
</gene>
<protein>
    <submittedName>
        <fullName evidence="2">Pimeloyl-ACP methyl ester carboxylesterase</fullName>
    </submittedName>
</protein>
<dbReference type="STRING" id="2741.SAMN04489866_11158"/>
<dbReference type="Gene3D" id="3.40.50.1820">
    <property type="entry name" value="alpha/beta hydrolase"/>
    <property type="match status" value="1"/>
</dbReference>
<keyword evidence="3" id="KW-1185">Reference proteome</keyword>
<dbReference type="SUPFAM" id="SSF53474">
    <property type="entry name" value="alpha/beta-Hydrolases"/>
    <property type="match status" value="1"/>
</dbReference>
<reference evidence="2 3" key="1">
    <citation type="submission" date="2016-10" db="EMBL/GenBank/DDBJ databases">
        <authorList>
            <person name="de Groot N.N."/>
        </authorList>
    </citation>
    <scope>NUCLEOTIDE SEQUENCE [LARGE SCALE GENOMIC DNA]</scope>
    <source>
        <strain evidence="2 3">DSM 20475</strain>
    </source>
</reference>
<dbReference type="OrthoDB" id="9808398at2"/>
<dbReference type="InterPro" id="IPR029058">
    <property type="entry name" value="AB_hydrolase_fold"/>
</dbReference>